<evidence type="ECO:0000313" key="4">
    <source>
        <dbReference type="Proteomes" id="UP000216429"/>
    </source>
</evidence>
<dbReference type="InterPro" id="IPR011234">
    <property type="entry name" value="Fumarylacetoacetase-like_C"/>
</dbReference>
<reference evidence="4" key="1">
    <citation type="submission" date="2017-05" db="EMBL/GenBank/DDBJ databases">
        <title>Complete and WGS of Bordetella genogroups.</title>
        <authorList>
            <person name="Spilker T."/>
            <person name="Lipuma J."/>
        </authorList>
    </citation>
    <scope>NUCLEOTIDE SEQUENCE [LARGE SCALE GENOMIC DNA]</scope>
    <source>
        <strain evidence="4">AU6712</strain>
    </source>
</reference>
<name>A0A261VCB2_9BORD</name>
<dbReference type="PANTHER" id="PTHR30143:SF0">
    <property type="entry name" value="2-KETO-4-PENTENOATE HYDRATASE"/>
    <property type="match status" value="1"/>
</dbReference>
<keyword evidence="1" id="KW-0456">Lyase</keyword>
<organism evidence="3 4">
    <name type="scientific">Bordetella genomosp. 12</name>
    <dbReference type="NCBI Taxonomy" id="463035"/>
    <lineage>
        <taxon>Bacteria</taxon>
        <taxon>Pseudomonadati</taxon>
        <taxon>Pseudomonadota</taxon>
        <taxon>Betaproteobacteria</taxon>
        <taxon>Burkholderiales</taxon>
        <taxon>Alcaligenaceae</taxon>
        <taxon>Bordetella</taxon>
    </lineage>
</organism>
<sequence length="255" mass="26920">MTDNDMTTLADRLCAAAESARPIPQPGFSMTSTQAYEVQRRLVEKRLASGERRLGIKMGLTSKAKMAQVGVDEMSWGRLTDGMCIEDGGSISRSRMIHPRAEPEIAFLLKAPLKGKVTPLQAWAAVGGVAAAVEIIDSRYESFKFRAADAIADNTSSCGVVLGPWFPPTVDVSNLGMILEVNGQAREIGSSAAILGHPSRSLVAAAELVTRYGGELLAGDILMSGGATAAVALQAGDRVRLRAETLGGCVFSIIQ</sequence>
<proteinExistence type="predicted"/>
<gene>
    <name evidence="3" type="ORF">CAL22_17800</name>
</gene>
<dbReference type="GO" id="GO:0005737">
    <property type="term" value="C:cytoplasm"/>
    <property type="evidence" value="ECO:0007669"/>
    <property type="project" value="TreeGrafter"/>
</dbReference>
<dbReference type="SUPFAM" id="SSF56529">
    <property type="entry name" value="FAH"/>
    <property type="match status" value="1"/>
</dbReference>
<dbReference type="InterPro" id="IPR050772">
    <property type="entry name" value="Hydratase-Decarb/MhpD_sf"/>
</dbReference>
<dbReference type="Pfam" id="PF01557">
    <property type="entry name" value="FAA_hydrolase"/>
    <property type="match status" value="1"/>
</dbReference>
<dbReference type="Gene3D" id="3.90.850.10">
    <property type="entry name" value="Fumarylacetoacetase-like, C-terminal domain"/>
    <property type="match status" value="1"/>
</dbReference>
<dbReference type="EMBL" id="NEVU01000003">
    <property type="protein sequence ID" value="OZI71655.1"/>
    <property type="molecule type" value="Genomic_DNA"/>
</dbReference>
<comment type="caution">
    <text evidence="3">The sequence shown here is derived from an EMBL/GenBank/DDBJ whole genome shotgun (WGS) entry which is preliminary data.</text>
</comment>
<protein>
    <submittedName>
        <fullName evidence="3">4-oxalocrotonate decarboxylase</fullName>
    </submittedName>
</protein>
<dbReference type="RefSeq" id="WP_208622026.1">
    <property type="nucleotide sequence ID" value="NZ_NEVU01000003.1"/>
</dbReference>
<dbReference type="PANTHER" id="PTHR30143">
    <property type="entry name" value="ACID HYDRATASE"/>
    <property type="match status" value="1"/>
</dbReference>
<keyword evidence="4" id="KW-1185">Reference proteome</keyword>
<dbReference type="GO" id="GO:0008684">
    <property type="term" value="F:2-oxopent-4-enoate hydratase activity"/>
    <property type="evidence" value="ECO:0007669"/>
    <property type="project" value="TreeGrafter"/>
</dbReference>
<dbReference type="Proteomes" id="UP000216429">
    <property type="component" value="Unassembled WGS sequence"/>
</dbReference>
<evidence type="ECO:0000256" key="1">
    <source>
        <dbReference type="ARBA" id="ARBA00023239"/>
    </source>
</evidence>
<accession>A0A261VCB2</accession>
<feature type="domain" description="Fumarylacetoacetase-like C-terminal" evidence="2">
    <location>
        <begin position="87"/>
        <end position="250"/>
    </location>
</feature>
<dbReference type="AlphaFoldDB" id="A0A261VCB2"/>
<evidence type="ECO:0000259" key="2">
    <source>
        <dbReference type="Pfam" id="PF01557"/>
    </source>
</evidence>
<evidence type="ECO:0000313" key="3">
    <source>
        <dbReference type="EMBL" id="OZI71655.1"/>
    </source>
</evidence>
<dbReference type="InterPro" id="IPR036663">
    <property type="entry name" value="Fumarylacetoacetase_C_sf"/>
</dbReference>